<comment type="subcellular location">
    <subcellularLocation>
        <location evidence="1">Cell membrane</location>
        <topology evidence="1">Multi-pass membrane protein</topology>
    </subcellularLocation>
</comment>
<dbReference type="Pfam" id="PF07662">
    <property type="entry name" value="Nucleos_tra2_C"/>
    <property type="match status" value="1"/>
</dbReference>
<dbReference type="Pfam" id="PF01773">
    <property type="entry name" value="Nucleos_tra2_N"/>
    <property type="match status" value="1"/>
</dbReference>
<feature type="transmembrane region" description="Helical" evidence="7">
    <location>
        <begin position="286"/>
        <end position="308"/>
    </location>
</feature>
<feature type="transmembrane region" description="Helical" evidence="7">
    <location>
        <begin position="6"/>
        <end position="23"/>
    </location>
</feature>
<feature type="transmembrane region" description="Helical" evidence="7">
    <location>
        <begin position="184"/>
        <end position="204"/>
    </location>
</feature>
<dbReference type="GO" id="GO:0015293">
    <property type="term" value="F:symporter activity"/>
    <property type="evidence" value="ECO:0007669"/>
    <property type="project" value="TreeGrafter"/>
</dbReference>
<gene>
    <name evidence="11" type="ORF">ENS31_10630</name>
</gene>
<dbReference type="AlphaFoldDB" id="A0A7V2ZL24"/>
<evidence type="ECO:0000256" key="6">
    <source>
        <dbReference type="ARBA" id="ARBA00023136"/>
    </source>
</evidence>
<feature type="domain" description="Concentrative nucleoside transporter C-terminal" evidence="9">
    <location>
        <begin position="230"/>
        <end position="447"/>
    </location>
</feature>
<dbReference type="InterPro" id="IPR011642">
    <property type="entry name" value="Gate_dom"/>
</dbReference>
<feature type="transmembrane region" description="Helical" evidence="7">
    <location>
        <begin position="424"/>
        <end position="451"/>
    </location>
</feature>
<feature type="transmembrane region" description="Helical" evidence="7">
    <location>
        <begin position="103"/>
        <end position="129"/>
    </location>
</feature>
<feature type="domain" description="Concentrative nucleoside transporter N-terminal" evidence="8">
    <location>
        <begin position="11"/>
        <end position="94"/>
    </location>
</feature>
<dbReference type="InterPro" id="IPR002668">
    <property type="entry name" value="CNT_N_dom"/>
</dbReference>
<dbReference type="PANTHER" id="PTHR10590:SF4">
    <property type="entry name" value="SOLUTE CARRIER FAMILY 28 MEMBER 3"/>
    <property type="match status" value="1"/>
</dbReference>
<evidence type="ECO:0000256" key="2">
    <source>
        <dbReference type="ARBA" id="ARBA00009033"/>
    </source>
</evidence>
<dbReference type="Pfam" id="PF07670">
    <property type="entry name" value="Gate"/>
    <property type="match status" value="1"/>
</dbReference>
<feature type="transmembrane region" description="Helical" evidence="7">
    <location>
        <begin position="71"/>
        <end position="91"/>
    </location>
</feature>
<keyword evidence="4 7" id="KW-0812">Transmembrane</keyword>
<evidence type="ECO:0000313" key="11">
    <source>
        <dbReference type="EMBL" id="HFI91963.1"/>
    </source>
</evidence>
<feature type="transmembrane region" description="Helical" evidence="7">
    <location>
        <begin position="225"/>
        <end position="249"/>
    </location>
</feature>
<evidence type="ECO:0000256" key="3">
    <source>
        <dbReference type="ARBA" id="ARBA00022475"/>
    </source>
</evidence>
<evidence type="ECO:0000259" key="10">
    <source>
        <dbReference type="Pfam" id="PF07670"/>
    </source>
</evidence>
<evidence type="ECO:0000256" key="4">
    <source>
        <dbReference type="ARBA" id="ARBA00022692"/>
    </source>
</evidence>
<organism evidence="11">
    <name type="scientific">Ignavibacterium album</name>
    <dbReference type="NCBI Taxonomy" id="591197"/>
    <lineage>
        <taxon>Bacteria</taxon>
        <taxon>Pseudomonadati</taxon>
        <taxon>Ignavibacteriota</taxon>
        <taxon>Ignavibacteria</taxon>
        <taxon>Ignavibacteriales</taxon>
        <taxon>Ignavibacteriaceae</taxon>
        <taxon>Ignavibacterium</taxon>
    </lineage>
</organism>
<feature type="transmembrane region" description="Helical" evidence="7">
    <location>
        <begin position="390"/>
        <end position="412"/>
    </location>
</feature>
<sequence>MILESLFRGIIGIFVLISIAYLLSNNKKKISWRLVIAGLSIQLVFALFILKGEELRKFFFILGWPKDFFNGVSYIFVLILNFTTEGAKFVFGNLALAPGSENSLGFFFAFQVLPTIIFFASLMSILYYLGVMQKIVQAMAWVMAKLMGTSGAESLSCTANIFVGQTEAPLMIKPYIEKMTKSEILTVMIGGMATIAGGVMAAYIQILGSAYSVSHGIPLIEAQKLFATQLLGASVMAAPAAMVIAKILFPETSEPLTKGTVKVEVEKTAGNIIEAAANGAGDGLKLALNVGAMLIAFIALIALINYLLNGLGDIVGINNYLKSTFGSPLSFQLIIGLVLQVVAFGIGVPWQDALTFGSLLGTKIVLNEFVAYSEMGTLIETGKLVTDKSILMLTYALCGFANFSSIAIQIGGLGPIAPSRKSDIAALGIKAVIGGVMATLMTATLAGLFFAGY</sequence>
<dbReference type="InterPro" id="IPR008276">
    <property type="entry name" value="C_nuclsd_transpt"/>
</dbReference>
<comment type="similarity">
    <text evidence="2">Belongs to the concentrative nucleoside transporter (CNT) (TC 2.A.41) family.</text>
</comment>
<dbReference type="PANTHER" id="PTHR10590">
    <property type="entry name" value="SODIUM/NUCLEOSIDE COTRANSPORTER"/>
    <property type="match status" value="1"/>
</dbReference>
<name>A0A7V2ZL24_9BACT</name>
<protein>
    <submittedName>
        <fullName evidence="11">NupC/NupG family nucleoside CNT transporter</fullName>
    </submittedName>
</protein>
<evidence type="ECO:0000259" key="9">
    <source>
        <dbReference type="Pfam" id="PF07662"/>
    </source>
</evidence>
<evidence type="ECO:0000256" key="5">
    <source>
        <dbReference type="ARBA" id="ARBA00022989"/>
    </source>
</evidence>
<evidence type="ECO:0000256" key="1">
    <source>
        <dbReference type="ARBA" id="ARBA00004651"/>
    </source>
</evidence>
<keyword evidence="3" id="KW-1003">Cell membrane</keyword>
<feature type="transmembrane region" description="Helical" evidence="7">
    <location>
        <begin position="30"/>
        <end position="51"/>
    </location>
</feature>
<keyword evidence="5 7" id="KW-1133">Transmembrane helix</keyword>
<accession>A0A7V2ZL24</accession>
<evidence type="ECO:0000256" key="7">
    <source>
        <dbReference type="SAM" id="Phobius"/>
    </source>
</evidence>
<feature type="domain" description="Nucleoside transporter/FeoB GTPase Gate" evidence="10">
    <location>
        <begin position="109"/>
        <end position="209"/>
    </location>
</feature>
<evidence type="ECO:0000259" key="8">
    <source>
        <dbReference type="Pfam" id="PF01773"/>
    </source>
</evidence>
<dbReference type="EMBL" id="DSUJ01000008">
    <property type="protein sequence ID" value="HFI91963.1"/>
    <property type="molecule type" value="Genomic_DNA"/>
</dbReference>
<reference evidence="11" key="1">
    <citation type="journal article" date="2020" name="mSystems">
        <title>Genome- and Community-Level Interaction Insights into Carbon Utilization and Element Cycling Functions of Hydrothermarchaeota in Hydrothermal Sediment.</title>
        <authorList>
            <person name="Zhou Z."/>
            <person name="Liu Y."/>
            <person name="Xu W."/>
            <person name="Pan J."/>
            <person name="Luo Z.H."/>
            <person name="Li M."/>
        </authorList>
    </citation>
    <scope>NUCLEOTIDE SEQUENCE [LARGE SCALE GENOMIC DNA]</scope>
    <source>
        <strain evidence="11">SpSt-479</strain>
    </source>
</reference>
<dbReference type="GO" id="GO:0005886">
    <property type="term" value="C:plasma membrane"/>
    <property type="evidence" value="ECO:0007669"/>
    <property type="project" value="UniProtKB-SubCell"/>
</dbReference>
<dbReference type="GO" id="GO:0005337">
    <property type="term" value="F:nucleoside transmembrane transporter activity"/>
    <property type="evidence" value="ECO:0007669"/>
    <property type="project" value="InterPro"/>
</dbReference>
<dbReference type="InterPro" id="IPR011657">
    <property type="entry name" value="CNT_C_dom"/>
</dbReference>
<comment type="caution">
    <text evidence="11">The sequence shown here is derived from an EMBL/GenBank/DDBJ whole genome shotgun (WGS) entry which is preliminary data.</text>
</comment>
<keyword evidence="6 7" id="KW-0472">Membrane</keyword>
<proteinExistence type="inferred from homology"/>
<feature type="transmembrane region" description="Helical" evidence="7">
    <location>
        <begin position="329"/>
        <end position="350"/>
    </location>
</feature>